<feature type="transmembrane region" description="Helical" evidence="6">
    <location>
        <begin position="12"/>
        <end position="36"/>
    </location>
</feature>
<protein>
    <submittedName>
        <fullName evidence="7">LppP/LprE family lipoprotein</fullName>
    </submittedName>
</protein>
<evidence type="ECO:0000313" key="7">
    <source>
        <dbReference type="EMBL" id="MFD2420877.1"/>
    </source>
</evidence>
<evidence type="ECO:0000256" key="5">
    <source>
        <dbReference type="ARBA" id="ARBA00023288"/>
    </source>
</evidence>
<proteinExistence type="predicted"/>
<dbReference type="InterPro" id="IPR025971">
    <property type="entry name" value="LppP/LprE"/>
</dbReference>
<keyword evidence="2" id="KW-0732">Signal</keyword>
<dbReference type="Proteomes" id="UP001597417">
    <property type="component" value="Unassembled WGS sequence"/>
</dbReference>
<keyword evidence="4" id="KW-0564">Palmitate</keyword>
<keyword evidence="8" id="KW-1185">Reference proteome</keyword>
<comment type="caution">
    <text evidence="7">The sequence shown here is derived from an EMBL/GenBank/DDBJ whole genome shotgun (WGS) entry which is preliminary data.</text>
</comment>
<accession>A0ABW5G493</accession>
<keyword evidence="3 6" id="KW-0472">Membrane</keyword>
<organism evidence="7 8">
    <name type="scientific">Amycolatopsis pigmentata</name>
    <dbReference type="NCBI Taxonomy" id="450801"/>
    <lineage>
        <taxon>Bacteria</taxon>
        <taxon>Bacillati</taxon>
        <taxon>Actinomycetota</taxon>
        <taxon>Actinomycetes</taxon>
        <taxon>Pseudonocardiales</taxon>
        <taxon>Pseudonocardiaceae</taxon>
        <taxon>Amycolatopsis</taxon>
    </lineage>
</organism>
<reference evidence="8" key="1">
    <citation type="journal article" date="2019" name="Int. J. Syst. Evol. Microbiol.">
        <title>The Global Catalogue of Microorganisms (GCM) 10K type strain sequencing project: providing services to taxonomists for standard genome sequencing and annotation.</title>
        <authorList>
            <consortium name="The Broad Institute Genomics Platform"/>
            <consortium name="The Broad Institute Genome Sequencing Center for Infectious Disease"/>
            <person name="Wu L."/>
            <person name="Ma J."/>
        </authorList>
    </citation>
    <scope>NUCLEOTIDE SEQUENCE [LARGE SCALE GENOMIC DNA]</scope>
    <source>
        <strain evidence="8">CGMCC 4.7645</strain>
    </source>
</reference>
<evidence type="ECO:0000256" key="3">
    <source>
        <dbReference type="ARBA" id="ARBA00023136"/>
    </source>
</evidence>
<keyword evidence="6" id="KW-0812">Transmembrane</keyword>
<sequence>MTDKHHSARVRIVRPFATVASVALLVFTGLGISAFVGPAAANSATRAAPSPGSLGAAEAVVREKGYRPYSNAGWDGPSTLKVILGTVSISVDGYSNRAFFFANGNFVGTDTSTDSAGITALGAVGDTVTLSYQLYNPADPMCCPTASTATVRYHWTGSGLVPLDKVPSPDWAAIPSRR</sequence>
<evidence type="ECO:0000256" key="2">
    <source>
        <dbReference type="ARBA" id="ARBA00022729"/>
    </source>
</evidence>
<keyword evidence="1" id="KW-1003">Cell membrane</keyword>
<evidence type="ECO:0000313" key="8">
    <source>
        <dbReference type="Proteomes" id="UP001597417"/>
    </source>
</evidence>
<evidence type="ECO:0000256" key="1">
    <source>
        <dbReference type="ARBA" id="ARBA00022475"/>
    </source>
</evidence>
<keyword evidence="5 7" id="KW-0449">Lipoprotein</keyword>
<dbReference type="EMBL" id="JBHUKR010000021">
    <property type="protein sequence ID" value="MFD2420877.1"/>
    <property type="molecule type" value="Genomic_DNA"/>
</dbReference>
<gene>
    <name evidence="7" type="ORF">ACFSXZ_31565</name>
</gene>
<evidence type="ECO:0000256" key="6">
    <source>
        <dbReference type="SAM" id="Phobius"/>
    </source>
</evidence>
<keyword evidence="6" id="KW-1133">Transmembrane helix</keyword>
<dbReference type="RefSeq" id="WP_378269159.1">
    <property type="nucleotide sequence ID" value="NZ_JBHUKR010000021.1"/>
</dbReference>
<evidence type="ECO:0000256" key="4">
    <source>
        <dbReference type="ARBA" id="ARBA00023139"/>
    </source>
</evidence>
<name>A0ABW5G493_9PSEU</name>
<dbReference type="Pfam" id="PF14041">
    <property type="entry name" value="Lipoprotein_21"/>
    <property type="match status" value="1"/>
</dbReference>